<feature type="binding site" evidence="10">
    <location>
        <position position="383"/>
    </location>
    <ligand>
        <name>GMP</name>
        <dbReference type="ChEBI" id="CHEBI:58115"/>
    </ligand>
</feature>
<dbReference type="GO" id="GO:0005525">
    <property type="term" value="F:GTP binding"/>
    <property type="evidence" value="ECO:0007669"/>
    <property type="project" value="UniProtKB-KW"/>
</dbReference>
<keyword evidence="6 10" id="KW-0342">GTP-binding</keyword>
<dbReference type="Gene3D" id="3.90.1860.10">
    <property type="entry name" value="tRNA-splicing ligase RtcB"/>
    <property type="match status" value="1"/>
</dbReference>
<feature type="binding site" evidence="10">
    <location>
        <position position="294"/>
    </location>
    <ligand>
        <name>GMP</name>
        <dbReference type="ChEBI" id="CHEBI:58115"/>
    </ligand>
</feature>
<evidence type="ECO:0000256" key="11">
    <source>
        <dbReference type="PIRSR" id="PIRSR601233-3"/>
    </source>
</evidence>
<dbReference type="PANTHER" id="PTHR43749">
    <property type="entry name" value="RNA-SPLICING LIGASE RTCB"/>
    <property type="match status" value="1"/>
</dbReference>
<feature type="binding site" evidence="11">
    <location>
        <position position="255"/>
    </location>
    <ligand>
        <name>Mn(2+)</name>
        <dbReference type="ChEBI" id="CHEBI:29035"/>
        <label>2</label>
    </ligand>
</feature>
<dbReference type="AlphaFoldDB" id="A0A5M3WPG8"/>
<dbReference type="Proteomes" id="UP000331127">
    <property type="component" value="Unassembled WGS sequence"/>
</dbReference>
<sequence length="384" mass="41623">MPNEVAPNVLSWASDLDPGAITQAARAARMSFVAGHVALMPDAHVGIGATVGSVIPTEGAIIPSAVGVDIGCGMIATRTSLTAEDLPHSLDALMPLVEKRIPAGVGKGHEDSAIDHALDALGRPHTELTAKQAHTVSVQFGTLGSGNHFVEVCLDERNRVWTVLHSGSRGIGNQLATKHIVDAKNMMERQTIALEDPAMAYLVQGTPEFTAYIEDMLWAQAYAMASRARMNVVLNNALFSIVKKGEMVETINCHHNFAQREKHFGTDLWITRKGAIKADRGDDGVIPGSMGTQSYIVRGLGNPESYNSCSHGAGRRMSRGQARRELTARSLKEAMHGRTWNASRAAALVDEHPKAYKSIDRVMADQRDLVEIRHTLHQVFNYKG</sequence>
<dbReference type="GO" id="GO:0042245">
    <property type="term" value="P:RNA repair"/>
    <property type="evidence" value="ECO:0007669"/>
    <property type="project" value="UniProtKB-KW"/>
</dbReference>
<dbReference type="GO" id="GO:0003909">
    <property type="term" value="F:DNA ligase activity"/>
    <property type="evidence" value="ECO:0007669"/>
    <property type="project" value="TreeGrafter"/>
</dbReference>
<keyword evidence="4 10" id="KW-0547">Nucleotide-binding</keyword>
<evidence type="ECO:0000256" key="1">
    <source>
        <dbReference type="ARBA" id="ARBA00012726"/>
    </source>
</evidence>
<dbReference type="InterPro" id="IPR036025">
    <property type="entry name" value="RtcB-like_sf"/>
</dbReference>
<comment type="catalytic activity">
    <reaction evidence="8">
        <text>a 3'-end 3'-phospho-ribonucleotide-RNA + a 5'-end dephospho-ribonucleoside-RNA + GTP = a ribonucleotidyl-ribonucleotide-RNA + GMP + diphosphate</text>
        <dbReference type="Rhea" id="RHEA:68076"/>
        <dbReference type="Rhea" id="RHEA-COMP:10463"/>
        <dbReference type="Rhea" id="RHEA-COMP:13936"/>
        <dbReference type="Rhea" id="RHEA-COMP:17355"/>
        <dbReference type="ChEBI" id="CHEBI:33019"/>
        <dbReference type="ChEBI" id="CHEBI:37565"/>
        <dbReference type="ChEBI" id="CHEBI:58115"/>
        <dbReference type="ChEBI" id="CHEBI:83062"/>
        <dbReference type="ChEBI" id="CHEBI:138284"/>
        <dbReference type="ChEBI" id="CHEBI:173118"/>
        <dbReference type="EC" id="6.5.1.8"/>
    </reaction>
</comment>
<evidence type="ECO:0000313" key="13">
    <source>
        <dbReference type="Proteomes" id="UP000331127"/>
    </source>
</evidence>
<evidence type="ECO:0000256" key="6">
    <source>
        <dbReference type="ARBA" id="ARBA00023134"/>
    </source>
</evidence>
<evidence type="ECO:0000256" key="4">
    <source>
        <dbReference type="ARBA" id="ARBA00022741"/>
    </source>
</evidence>
<evidence type="ECO:0000256" key="3">
    <source>
        <dbReference type="ARBA" id="ARBA00022723"/>
    </source>
</evidence>
<reference evidence="12 13" key="1">
    <citation type="submission" date="2019-10" db="EMBL/GenBank/DDBJ databases">
        <title>Whole genome shotgun sequence of Acrocarpospora macrocephala NBRC 16266.</title>
        <authorList>
            <person name="Ichikawa N."/>
            <person name="Kimura A."/>
            <person name="Kitahashi Y."/>
            <person name="Komaki H."/>
            <person name="Oguchi A."/>
        </authorList>
    </citation>
    <scope>NUCLEOTIDE SEQUENCE [LARGE SCALE GENOMIC DNA]</scope>
    <source>
        <strain evidence="12 13">NBRC 16266</strain>
    </source>
</reference>
<accession>A0A5M3WPG8</accession>
<evidence type="ECO:0000256" key="10">
    <source>
        <dbReference type="PIRSR" id="PIRSR601233-2"/>
    </source>
</evidence>
<keyword evidence="3 11" id="KW-0479">Metal-binding</keyword>
<dbReference type="GO" id="GO:0006281">
    <property type="term" value="P:DNA repair"/>
    <property type="evidence" value="ECO:0007669"/>
    <property type="project" value="TreeGrafter"/>
</dbReference>
<feature type="binding site" evidence="11">
    <location>
        <position position="165"/>
    </location>
    <ligand>
        <name>Mn(2+)</name>
        <dbReference type="ChEBI" id="CHEBI:29035"/>
        <label>2</label>
    </ligand>
</feature>
<evidence type="ECO:0000256" key="7">
    <source>
        <dbReference type="ARBA" id="ARBA00023211"/>
    </source>
</evidence>
<dbReference type="InterPro" id="IPR052915">
    <property type="entry name" value="RtcB-like"/>
</dbReference>
<feature type="active site" description="GMP-histidine intermediate" evidence="9">
    <location>
        <position position="311"/>
    </location>
</feature>
<dbReference type="Pfam" id="PF01139">
    <property type="entry name" value="RtcB"/>
    <property type="match status" value="2"/>
</dbReference>
<name>A0A5M3WPG8_9ACTN</name>
<feature type="binding site" evidence="11">
    <location>
        <position position="148"/>
    </location>
    <ligand>
        <name>Mn(2+)</name>
        <dbReference type="ChEBI" id="CHEBI:29035"/>
        <label>1</label>
    </ligand>
</feature>
<evidence type="ECO:0000256" key="8">
    <source>
        <dbReference type="ARBA" id="ARBA00047746"/>
    </source>
</evidence>
<feature type="binding site" evidence="11">
    <location>
        <position position="69"/>
    </location>
    <ligand>
        <name>Mn(2+)</name>
        <dbReference type="ChEBI" id="CHEBI:29035"/>
        <label>1</label>
    </ligand>
</feature>
<gene>
    <name evidence="12" type="primary">rtcB</name>
    <name evidence="12" type="ORF">Amac_048240</name>
</gene>
<keyword evidence="7 11" id="KW-0464">Manganese</keyword>
<keyword evidence="5" id="KW-0692">RNA repair</keyword>
<protein>
    <recommendedName>
        <fullName evidence="1">3'-phosphate/5'-hydroxy nucleic acid ligase</fullName>
        <ecNumber evidence="1">6.5.1.8</ecNumber>
    </recommendedName>
</protein>
<feature type="binding site" evidence="10">
    <location>
        <begin position="287"/>
        <end position="290"/>
    </location>
    <ligand>
        <name>GMP</name>
        <dbReference type="ChEBI" id="CHEBI:58115"/>
    </ligand>
</feature>
<dbReference type="GO" id="GO:0170057">
    <property type="term" value="F:RNA ligase (GTP) activity"/>
    <property type="evidence" value="ECO:0007669"/>
    <property type="project" value="UniProtKB-EC"/>
</dbReference>
<keyword evidence="13" id="KW-1185">Reference proteome</keyword>
<evidence type="ECO:0000256" key="5">
    <source>
        <dbReference type="ARBA" id="ARBA00022800"/>
    </source>
</evidence>
<proteinExistence type="predicted"/>
<dbReference type="GO" id="GO:0030145">
    <property type="term" value="F:manganese ion binding"/>
    <property type="evidence" value="ECO:0007669"/>
    <property type="project" value="TreeGrafter"/>
</dbReference>
<feature type="binding site" evidence="10">
    <location>
        <begin position="311"/>
        <end position="314"/>
    </location>
    <ligand>
        <name>GMP</name>
        <dbReference type="ChEBI" id="CHEBI:58115"/>
    </ligand>
</feature>
<dbReference type="EC" id="6.5.1.8" evidence="1"/>
<organism evidence="12 13">
    <name type="scientific">Acrocarpospora macrocephala</name>
    <dbReference type="NCBI Taxonomy" id="150177"/>
    <lineage>
        <taxon>Bacteria</taxon>
        <taxon>Bacillati</taxon>
        <taxon>Actinomycetota</taxon>
        <taxon>Actinomycetes</taxon>
        <taxon>Streptosporangiales</taxon>
        <taxon>Streptosporangiaceae</taxon>
        <taxon>Acrocarpospora</taxon>
    </lineage>
</organism>
<dbReference type="OrthoDB" id="9802323at2"/>
<dbReference type="GO" id="GO:0006396">
    <property type="term" value="P:RNA processing"/>
    <property type="evidence" value="ECO:0007669"/>
    <property type="project" value="InterPro"/>
</dbReference>
<feature type="binding site" evidence="10">
    <location>
        <begin position="147"/>
        <end position="151"/>
    </location>
    <ligand>
        <name>GMP</name>
        <dbReference type="ChEBI" id="CHEBI:58115"/>
    </ligand>
</feature>
<comment type="cofactor">
    <cofactor evidence="11">
        <name>Mn(2+)</name>
        <dbReference type="ChEBI" id="CHEBI:29035"/>
    </cofactor>
    <text evidence="11">Binds 2 manganese ions per subunit.</text>
</comment>
<evidence type="ECO:0000256" key="9">
    <source>
        <dbReference type="PIRSR" id="PIRSR601233-1"/>
    </source>
</evidence>
<dbReference type="EMBL" id="BLAE01000028">
    <property type="protein sequence ID" value="GES11227.1"/>
    <property type="molecule type" value="Genomic_DNA"/>
</dbReference>
<evidence type="ECO:0000256" key="2">
    <source>
        <dbReference type="ARBA" id="ARBA00022598"/>
    </source>
</evidence>
<dbReference type="RefSeq" id="WP_155356609.1">
    <property type="nucleotide sequence ID" value="NZ_BAAAHL010000011.1"/>
</dbReference>
<comment type="caution">
    <text evidence="12">The sequence shown here is derived from an EMBL/GenBank/DDBJ whole genome shotgun (WGS) entry which is preliminary data.</text>
</comment>
<dbReference type="InterPro" id="IPR001233">
    <property type="entry name" value="RtcB"/>
</dbReference>
<keyword evidence="2 12" id="KW-0436">Ligase</keyword>
<dbReference type="SUPFAM" id="SSF103365">
    <property type="entry name" value="Hypothetical protein PH1602"/>
    <property type="match status" value="1"/>
</dbReference>
<dbReference type="PANTHER" id="PTHR43749:SF2">
    <property type="entry name" value="RNA-SPLICING LIGASE RTCB"/>
    <property type="match status" value="1"/>
</dbReference>
<feature type="binding site" evidence="10">
    <location>
        <begin position="255"/>
        <end position="256"/>
    </location>
    <ligand>
        <name>GMP</name>
        <dbReference type="ChEBI" id="CHEBI:58115"/>
    </ligand>
</feature>
<evidence type="ECO:0000313" key="12">
    <source>
        <dbReference type="EMBL" id="GES11227.1"/>
    </source>
</evidence>